<name>A0A5K7XA19_9BACT</name>
<sequence>MPNTSTTRSTAFALLTLIGCVGGLGSGLHALVHQFGGYAHCYWHAVQCRHEFFSPSGGEATGHAIGEAAGFTAHEAAGRGECPICTLVDRYHAPPVTPPTTCTAVLLHTAVIPVEPCLPHSEPRRAHRPRGPPRSV</sequence>
<organism evidence="1 2">
    <name type="scientific">Lacipirellula parvula</name>
    <dbReference type="NCBI Taxonomy" id="2650471"/>
    <lineage>
        <taxon>Bacteria</taxon>
        <taxon>Pseudomonadati</taxon>
        <taxon>Planctomycetota</taxon>
        <taxon>Planctomycetia</taxon>
        <taxon>Pirellulales</taxon>
        <taxon>Lacipirellulaceae</taxon>
        <taxon>Lacipirellula</taxon>
    </lineage>
</organism>
<dbReference type="KEGG" id="lpav:PLANPX_2334"/>
<evidence type="ECO:0000313" key="2">
    <source>
        <dbReference type="Proteomes" id="UP000326837"/>
    </source>
</evidence>
<keyword evidence="2" id="KW-1185">Reference proteome</keyword>
<dbReference type="AlphaFoldDB" id="A0A5K7XA19"/>
<accession>A0A5K7XA19</accession>
<evidence type="ECO:0000313" key="1">
    <source>
        <dbReference type="EMBL" id="BBO32722.1"/>
    </source>
</evidence>
<gene>
    <name evidence="1" type="ORF">PLANPX_2334</name>
</gene>
<proteinExistence type="predicted"/>
<dbReference type="EMBL" id="AP021861">
    <property type="protein sequence ID" value="BBO32722.1"/>
    <property type="molecule type" value="Genomic_DNA"/>
</dbReference>
<dbReference type="Proteomes" id="UP000326837">
    <property type="component" value="Chromosome"/>
</dbReference>
<protein>
    <submittedName>
        <fullName evidence="1">Uncharacterized protein</fullName>
    </submittedName>
</protein>
<reference evidence="2" key="1">
    <citation type="submission" date="2019-10" db="EMBL/GenBank/DDBJ databases">
        <title>Lacipirellula parvula gen. nov., sp. nov., representing a lineage of planctomycetes widespread in freshwater anoxic habitats, and description of the family Lacipirellulaceae.</title>
        <authorList>
            <person name="Dedysh S.N."/>
            <person name="Kulichevskaya I.S."/>
            <person name="Beletsky A.V."/>
            <person name="Rakitin A.L."/>
            <person name="Mardanov A.V."/>
            <person name="Ivanova A.A."/>
            <person name="Saltykova V.X."/>
            <person name="Rijpstra W.I.C."/>
            <person name="Sinninghe Damste J.S."/>
            <person name="Ravin N.V."/>
        </authorList>
    </citation>
    <scope>NUCLEOTIDE SEQUENCE [LARGE SCALE GENOMIC DNA]</scope>
    <source>
        <strain evidence="2">PX69</strain>
    </source>
</reference>